<proteinExistence type="predicted"/>
<dbReference type="InterPro" id="IPR008240">
    <property type="entry name" value="Chorismate_mutase_periplasmic"/>
</dbReference>
<comment type="caution">
    <text evidence="6">The sequence shown here is derived from an EMBL/GenBank/DDBJ whole genome shotgun (WGS) entry which is preliminary data.</text>
</comment>
<organism evidence="6">
    <name type="scientific">Vibrio coralliilyticus</name>
    <dbReference type="NCBI Taxonomy" id="190893"/>
    <lineage>
        <taxon>Bacteria</taxon>
        <taxon>Pseudomonadati</taxon>
        <taxon>Pseudomonadota</taxon>
        <taxon>Gammaproteobacteria</taxon>
        <taxon>Vibrionales</taxon>
        <taxon>Vibrionaceae</taxon>
        <taxon>Vibrio</taxon>
    </lineage>
</organism>
<dbReference type="GO" id="GO:0009697">
    <property type="term" value="P:salicylic acid biosynthetic process"/>
    <property type="evidence" value="ECO:0007669"/>
    <property type="project" value="TreeGrafter"/>
</dbReference>
<dbReference type="PANTHER" id="PTHR38041">
    <property type="entry name" value="CHORISMATE MUTASE"/>
    <property type="match status" value="1"/>
</dbReference>
<protein>
    <recommendedName>
        <fullName evidence="2">chorismate mutase</fullName>
        <ecNumber evidence="2">5.4.99.5</ecNumber>
    </recommendedName>
</protein>
<dbReference type="PANTHER" id="PTHR38041:SF2">
    <property type="entry name" value="SECRETED CHORISMATE MUTASE"/>
    <property type="match status" value="1"/>
</dbReference>
<accession>A0A7M2K4T5</accession>
<dbReference type="SMART" id="SM00830">
    <property type="entry name" value="CM_2"/>
    <property type="match status" value="1"/>
</dbReference>
<dbReference type="SUPFAM" id="SSF48600">
    <property type="entry name" value="Chorismate mutase II"/>
    <property type="match status" value="1"/>
</dbReference>
<dbReference type="InterPro" id="IPR036979">
    <property type="entry name" value="CM_dom_sf"/>
</dbReference>
<feature type="signal peptide" evidence="5">
    <location>
        <begin position="1"/>
        <end position="19"/>
    </location>
</feature>
<dbReference type="PROSITE" id="PS51168">
    <property type="entry name" value="CHORISMATE_MUT_2"/>
    <property type="match status" value="1"/>
</dbReference>
<keyword evidence="3 5" id="KW-0732">Signal</keyword>
<evidence type="ECO:0000256" key="2">
    <source>
        <dbReference type="ARBA" id="ARBA00012404"/>
    </source>
</evidence>
<reference evidence="6" key="1">
    <citation type="journal article" date="2015" name="BMC Genomics">
        <title>Genome mining reveals unlocked bioactive potential of marine Gram-negative bacteria.</title>
        <authorList>
            <person name="Machado H."/>
            <person name="Sonnenschein E.C."/>
            <person name="Melchiorsen J."/>
            <person name="Gram L."/>
        </authorList>
    </citation>
    <scope>NUCLEOTIDE SEQUENCE</scope>
    <source>
        <strain evidence="6">S2052</strain>
    </source>
</reference>
<feature type="chain" id="PRO_5041140868" description="chorismate mutase" evidence="5">
    <location>
        <begin position="20"/>
        <end position="176"/>
    </location>
</feature>
<dbReference type="UniPathway" id="UPA00120">
    <property type="reaction ID" value="UER00203"/>
</dbReference>
<dbReference type="Gene3D" id="1.20.59.10">
    <property type="entry name" value="Chorismate mutase"/>
    <property type="match status" value="1"/>
</dbReference>
<evidence type="ECO:0000256" key="1">
    <source>
        <dbReference type="ARBA" id="ARBA00004817"/>
    </source>
</evidence>
<dbReference type="InterPro" id="IPR002701">
    <property type="entry name" value="CM_II_prokaryot"/>
</dbReference>
<dbReference type="EC" id="5.4.99.5" evidence="2"/>
<dbReference type="GO" id="GO:0046417">
    <property type="term" value="P:chorismate metabolic process"/>
    <property type="evidence" value="ECO:0007669"/>
    <property type="project" value="InterPro"/>
</dbReference>
<evidence type="ECO:0000256" key="3">
    <source>
        <dbReference type="ARBA" id="ARBA00022729"/>
    </source>
</evidence>
<sequence>MRLLPLLLTSAVMSFQVFAAPTKTDIFSTIDHRLSYMEDVALHKANNGIAVEDKKRDAVVIESASVAAEKEGLDKQSVEAFFAAQISAAKAIQFRYRADLLTAQETRTPRDLKTVIRPELIKLGQEITAGIAEYLDEGGEFKQSDWPTFQAAINERYLTDADKKALFDALVLIKTQ</sequence>
<dbReference type="EMBL" id="JXXR01000026">
    <property type="protein sequence ID" value="KJY67682.1"/>
    <property type="molecule type" value="Genomic_DNA"/>
</dbReference>
<dbReference type="GO" id="GO:0004106">
    <property type="term" value="F:chorismate mutase activity"/>
    <property type="evidence" value="ECO:0007669"/>
    <property type="project" value="UniProtKB-EC"/>
</dbReference>
<keyword evidence="4" id="KW-0413">Isomerase</keyword>
<dbReference type="InterPro" id="IPR051331">
    <property type="entry name" value="Chorismate_mutase-related"/>
</dbReference>
<dbReference type="AlphaFoldDB" id="A0A7M2K4T5"/>
<evidence type="ECO:0000256" key="4">
    <source>
        <dbReference type="ARBA" id="ARBA00023235"/>
    </source>
</evidence>
<evidence type="ECO:0000313" key="6">
    <source>
        <dbReference type="EMBL" id="KJY67682.1"/>
    </source>
</evidence>
<dbReference type="NCBIfam" id="TIGR01806">
    <property type="entry name" value="CM_mono2"/>
    <property type="match status" value="1"/>
</dbReference>
<gene>
    <name evidence="6" type="ORF">TW71_22070</name>
</gene>
<dbReference type="RefSeq" id="WP_045987276.1">
    <property type="nucleotide sequence ID" value="NZ_CM004383.1"/>
</dbReference>
<evidence type="ECO:0000256" key="5">
    <source>
        <dbReference type="SAM" id="SignalP"/>
    </source>
</evidence>
<comment type="pathway">
    <text evidence="1">Metabolic intermediate biosynthesis; prephenate biosynthesis; prephenate from chorismate: step 1/1.</text>
</comment>
<name>A0A7M2K4T5_9VIBR</name>
<dbReference type="Pfam" id="PF01817">
    <property type="entry name" value="CM_2"/>
    <property type="match status" value="1"/>
</dbReference>
<dbReference type="InterPro" id="IPR036263">
    <property type="entry name" value="Chorismate_II_sf"/>
</dbReference>